<comment type="caution">
    <text evidence="1">The sequence shown here is derived from an EMBL/GenBank/DDBJ whole genome shotgun (WGS) entry which is preliminary data.</text>
</comment>
<dbReference type="Proteomes" id="UP001285441">
    <property type="component" value="Unassembled WGS sequence"/>
</dbReference>
<proteinExistence type="predicted"/>
<protein>
    <submittedName>
        <fullName evidence="1">Uncharacterized protein</fullName>
    </submittedName>
</protein>
<organism evidence="1 2">
    <name type="scientific">Podospora didyma</name>
    <dbReference type="NCBI Taxonomy" id="330526"/>
    <lineage>
        <taxon>Eukaryota</taxon>
        <taxon>Fungi</taxon>
        <taxon>Dikarya</taxon>
        <taxon>Ascomycota</taxon>
        <taxon>Pezizomycotina</taxon>
        <taxon>Sordariomycetes</taxon>
        <taxon>Sordariomycetidae</taxon>
        <taxon>Sordariales</taxon>
        <taxon>Podosporaceae</taxon>
        <taxon>Podospora</taxon>
    </lineage>
</organism>
<keyword evidence="2" id="KW-1185">Reference proteome</keyword>
<accession>A0AAE0KJL7</accession>
<dbReference type="AlphaFoldDB" id="A0AAE0KJL7"/>
<reference evidence="1" key="2">
    <citation type="submission" date="2023-06" db="EMBL/GenBank/DDBJ databases">
        <authorList>
            <consortium name="Lawrence Berkeley National Laboratory"/>
            <person name="Haridas S."/>
            <person name="Hensen N."/>
            <person name="Bonometti L."/>
            <person name="Westerberg I."/>
            <person name="Brannstrom I.O."/>
            <person name="Guillou S."/>
            <person name="Cros-Aarteil S."/>
            <person name="Calhoun S."/>
            <person name="Kuo A."/>
            <person name="Mondo S."/>
            <person name="Pangilinan J."/>
            <person name="Riley R."/>
            <person name="LaButti K."/>
            <person name="Andreopoulos B."/>
            <person name="Lipzen A."/>
            <person name="Chen C."/>
            <person name="Yanf M."/>
            <person name="Daum C."/>
            <person name="Ng V."/>
            <person name="Clum A."/>
            <person name="Steindorff A."/>
            <person name="Ohm R."/>
            <person name="Martin F."/>
            <person name="Silar P."/>
            <person name="Natvig D."/>
            <person name="Lalanne C."/>
            <person name="Gautier V."/>
            <person name="Ament-velasquez S.L."/>
            <person name="Kruys A."/>
            <person name="Hutchinson M.I."/>
            <person name="Powell A.J."/>
            <person name="Barry K."/>
            <person name="Miller A.N."/>
            <person name="Grigoriev I.V."/>
            <person name="Debuchy R."/>
            <person name="Gladieux P."/>
            <person name="Thoren M.H."/>
            <person name="Johannesson H."/>
        </authorList>
    </citation>
    <scope>NUCLEOTIDE SEQUENCE</scope>
    <source>
        <strain evidence="1">CBS 232.78</strain>
    </source>
</reference>
<sequence>MGTTTGLQDSHTLTVPIPLAQLVQDVLLRWIVKANVPFLIVEDPHFYILIRLLNKEMAEVLVPEGRDTIRRWIREMYDVER</sequence>
<evidence type="ECO:0000313" key="1">
    <source>
        <dbReference type="EMBL" id="KAK3377455.1"/>
    </source>
</evidence>
<dbReference type="EMBL" id="JAULSW010000006">
    <property type="protein sequence ID" value="KAK3377455.1"/>
    <property type="molecule type" value="Genomic_DNA"/>
</dbReference>
<evidence type="ECO:0000313" key="2">
    <source>
        <dbReference type="Proteomes" id="UP001285441"/>
    </source>
</evidence>
<gene>
    <name evidence="1" type="ORF">B0H63DRAFT_477233</name>
</gene>
<reference evidence="1" key="1">
    <citation type="journal article" date="2023" name="Mol. Phylogenet. Evol.">
        <title>Genome-scale phylogeny and comparative genomics of the fungal order Sordariales.</title>
        <authorList>
            <person name="Hensen N."/>
            <person name="Bonometti L."/>
            <person name="Westerberg I."/>
            <person name="Brannstrom I.O."/>
            <person name="Guillou S."/>
            <person name="Cros-Aarteil S."/>
            <person name="Calhoun S."/>
            <person name="Haridas S."/>
            <person name="Kuo A."/>
            <person name="Mondo S."/>
            <person name="Pangilinan J."/>
            <person name="Riley R."/>
            <person name="LaButti K."/>
            <person name="Andreopoulos B."/>
            <person name="Lipzen A."/>
            <person name="Chen C."/>
            <person name="Yan M."/>
            <person name="Daum C."/>
            <person name="Ng V."/>
            <person name="Clum A."/>
            <person name="Steindorff A."/>
            <person name="Ohm R.A."/>
            <person name="Martin F."/>
            <person name="Silar P."/>
            <person name="Natvig D.O."/>
            <person name="Lalanne C."/>
            <person name="Gautier V."/>
            <person name="Ament-Velasquez S.L."/>
            <person name="Kruys A."/>
            <person name="Hutchinson M.I."/>
            <person name="Powell A.J."/>
            <person name="Barry K."/>
            <person name="Miller A.N."/>
            <person name="Grigoriev I.V."/>
            <person name="Debuchy R."/>
            <person name="Gladieux P."/>
            <person name="Hiltunen Thoren M."/>
            <person name="Johannesson H."/>
        </authorList>
    </citation>
    <scope>NUCLEOTIDE SEQUENCE</scope>
    <source>
        <strain evidence="1">CBS 232.78</strain>
    </source>
</reference>
<name>A0AAE0KJL7_9PEZI</name>